<proteinExistence type="predicted"/>
<sequence length="207" mass="24858">MEDTKMEQINKFNSVFKTFYNHFLEYLIASDNLMPEFKLFHNELFNDSKKLQYEFYLLPEELRHRLKDIGFYIFLQTDNPADFYEMKKFINNEESRKNKIFTLATRVDAEVDLAIHFIKNNQFEKYNGLLERDYKSYLKFFEEPGEEEPLKSEEEVDNLPAQEENGLWNDVGKEIKNEPSKSDKVQIGGEINLFSIIKLFIKKEFNR</sequence>
<gene>
    <name evidence="1" type="ORF">RAQ16_08845</name>
</gene>
<dbReference type="RefSeq" id="WP_133954165.1">
    <property type="nucleotide sequence ID" value="NZ_JAVCYS010000004.1"/>
</dbReference>
<comment type="caution">
    <text evidence="1">The sequence shown here is derived from an EMBL/GenBank/DDBJ whole genome shotgun (WGS) entry which is preliminary data.</text>
</comment>
<dbReference type="Proteomes" id="UP001177898">
    <property type="component" value="Unassembled WGS sequence"/>
</dbReference>
<accession>A0ABU0V6D2</accession>
<organism evidence="1 2">
    <name type="scientific">Bacillus stercoris</name>
    <dbReference type="NCBI Taxonomy" id="2054641"/>
    <lineage>
        <taxon>Bacteria</taxon>
        <taxon>Bacillati</taxon>
        <taxon>Bacillota</taxon>
        <taxon>Bacilli</taxon>
        <taxon>Bacillales</taxon>
        <taxon>Bacillaceae</taxon>
        <taxon>Bacillus</taxon>
    </lineage>
</organism>
<keyword evidence="2" id="KW-1185">Reference proteome</keyword>
<evidence type="ECO:0000313" key="2">
    <source>
        <dbReference type="Proteomes" id="UP001177898"/>
    </source>
</evidence>
<reference evidence="1" key="1">
    <citation type="submission" date="2023-08" db="EMBL/GenBank/DDBJ databases">
        <title>Functional annotation and safety assessment of Bacillus stercoris.</title>
        <authorList>
            <person name="Pandit N.T."/>
            <person name="Ahir S.V."/>
            <person name="Chauhan D.A."/>
            <person name="Bose A."/>
            <person name="Dunlap C."/>
            <person name="Doshi J.A."/>
        </authorList>
    </citation>
    <scope>NUCLEOTIDE SEQUENCE</scope>
    <source>
        <strain evidence="1">ZBMF30</strain>
    </source>
</reference>
<evidence type="ECO:0000313" key="1">
    <source>
        <dbReference type="EMBL" id="MDQ1852471.1"/>
    </source>
</evidence>
<name>A0ABU0V6D2_9BACI</name>
<dbReference type="EMBL" id="JAVCYS010000004">
    <property type="protein sequence ID" value="MDQ1852471.1"/>
    <property type="molecule type" value="Genomic_DNA"/>
</dbReference>
<protein>
    <submittedName>
        <fullName evidence="1">Uncharacterized protein</fullName>
    </submittedName>
</protein>